<feature type="transmembrane region" description="Helical" evidence="6">
    <location>
        <begin position="642"/>
        <end position="660"/>
    </location>
</feature>
<evidence type="ECO:0000256" key="6">
    <source>
        <dbReference type="SAM" id="Phobius"/>
    </source>
</evidence>
<gene>
    <name evidence="9" type="ORF">INT47_003974</name>
</gene>
<comment type="caution">
    <text evidence="9">The sequence shown here is derived from an EMBL/GenBank/DDBJ whole genome shotgun (WGS) entry which is preliminary data.</text>
</comment>
<evidence type="ECO:0000313" key="9">
    <source>
        <dbReference type="EMBL" id="KAG2205791.1"/>
    </source>
</evidence>
<feature type="non-terminal residue" evidence="9">
    <location>
        <position position="1"/>
    </location>
</feature>
<reference evidence="9" key="1">
    <citation type="submission" date="2020-12" db="EMBL/GenBank/DDBJ databases">
        <title>Metabolic potential, ecology and presence of endohyphal bacteria is reflected in genomic diversity of Mucoromycotina.</title>
        <authorList>
            <person name="Muszewska A."/>
            <person name="Okrasinska A."/>
            <person name="Steczkiewicz K."/>
            <person name="Drgas O."/>
            <person name="Orlowska M."/>
            <person name="Perlinska-Lenart U."/>
            <person name="Aleksandrzak-Piekarczyk T."/>
            <person name="Szatraj K."/>
            <person name="Zielenkiewicz U."/>
            <person name="Pilsyk S."/>
            <person name="Malc E."/>
            <person name="Mieczkowski P."/>
            <person name="Kruszewska J.S."/>
            <person name="Biernat P."/>
            <person name="Pawlowska J."/>
        </authorList>
    </citation>
    <scope>NUCLEOTIDE SEQUENCE</scope>
    <source>
        <strain evidence="9">WA0000017839</strain>
    </source>
</reference>
<evidence type="ECO:0000256" key="2">
    <source>
        <dbReference type="ARBA" id="ARBA00022692"/>
    </source>
</evidence>
<feature type="transmembrane region" description="Helical" evidence="6">
    <location>
        <begin position="565"/>
        <end position="583"/>
    </location>
</feature>
<feature type="compositionally biased region" description="Low complexity" evidence="5">
    <location>
        <begin position="478"/>
        <end position="489"/>
    </location>
</feature>
<feature type="domain" description="DUF2421" evidence="7">
    <location>
        <begin position="724"/>
        <end position="872"/>
    </location>
</feature>
<dbReference type="Pfam" id="PF10334">
    <property type="entry name" value="BRE4"/>
    <property type="match status" value="1"/>
</dbReference>
<dbReference type="InterPro" id="IPR049453">
    <property type="entry name" value="Memb_transporter_dom"/>
</dbReference>
<keyword evidence="2 6" id="KW-0812">Transmembrane</keyword>
<proteinExistence type="predicted"/>
<dbReference type="PANTHER" id="PTHR47804:SF3">
    <property type="entry name" value="PROTEIN BRE4"/>
    <property type="match status" value="1"/>
</dbReference>
<feature type="transmembrane region" description="Helical" evidence="6">
    <location>
        <begin position="51"/>
        <end position="68"/>
    </location>
</feature>
<accession>A0A8H7V0P7</accession>
<protein>
    <recommendedName>
        <fullName evidence="11">DUF2421 domain-containing protein</fullName>
    </recommendedName>
</protein>
<organism evidence="9 10">
    <name type="scientific">Mucor saturninus</name>
    <dbReference type="NCBI Taxonomy" id="64648"/>
    <lineage>
        <taxon>Eukaryota</taxon>
        <taxon>Fungi</taxon>
        <taxon>Fungi incertae sedis</taxon>
        <taxon>Mucoromycota</taxon>
        <taxon>Mucoromycotina</taxon>
        <taxon>Mucoromycetes</taxon>
        <taxon>Mucorales</taxon>
        <taxon>Mucorineae</taxon>
        <taxon>Mucoraceae</taxon>
        <taxon>Mucor</taxon>
    </lineage>
</organism>
<evidence type="ECO:0000256" key="3">
    <source>
        <dbReference type="ARBA" id="ARBA00022989"/>
    </source>
</evidence>
<feature type="transmembrane region" description="Helical" evidence="6">
    <location>
        <begin position="28"/>
        <end position="44"/>
    </location>
</feature>
<dbReference type="OrthoDB" id="2274698at2759"/>
<dbReference type="InterPro" id="IPR018820">
    <property type="entry name" value="BRE4-related_DUF2421"/>
</dbReference>
<evidence type="ECO:0000256" key="1">
    <source>
        <dbReference type="ARBA" id="ARBA00004141"/>
    </source>
</evidence>
<sequence length="945" mass="106820">INWLCRKLETTISFIQLQRLSLPILKKVLKASIAMLISLVLVLVNKTRLTIGPASTLATLGVLLYFPTRPVGMYFIKLNYICINREITLTGVQIKVTIQGTLSALTGSAWCYLGNYVADLARDPVEDSPVQPLSSVISAIFCVILIFVLGYVRAKYPQADFATVFATNVCGADFEYKFTFLKPILFASVITLITNLVLWPEDSVSGYLDVLTNVLDQYRMFFNENTTIFASGNGIVNNTSKSSLEVLRSQLQSTFIKLVDAQHNIEYVTLYHQFSHNNISDITQHVKSLYTPLHGIGLSVICKYKERCVREYNDEGKDKVFRIELDSEQTTQELIKICTEVLEEICQWVSSYKEPSYSVWSTFIWPFPRINKQKHLPPLSVIYSKKLESAISKQIEATKCRGFGSSLHGLKDGKQQQLLHLFQFNLVGYAKSLHSLACFFEQLNNPETKKIWLPQVPLKHWLRPSSSDSATMIGGQVTTSRSLSESSTRGDNDNLTLNKNSSLDLEEAENQEEFENNREIYACPSNRNNKPCPRDPDFDVPSSGLERCFSRISNILDWTYSMETLFAFKTAAGFILLSLPAYLPQSVGWFTGWGGQWVANALIMWIFPMAGMFNFTVILGLLGTVIGALLSIIVWEIVRGNPYGIGILSFIMVFVPFQYMLLTSRIYSFLAIMTLFAYLMVITTGYQEAVGGSLKHDSIEMAAGKRLLFVLLGILGATIVNWFPRPVTGRVELRKRISKTFYDLSMLYGIIFADILISKRVPLDQVKAFKKLTVSIQRQLKDEGTYLNLSKLEPSLKGKFPFETYYKLLIRLNNMADLVEGIAYASSSMDKTWRLGLIQVLDEEQFDYVAYILHIMRSLSTTLVTKMPLPPYMMSLKSLNDKLDAKLCAALQKHPEQLYNETFPSYCAYSLASSNFTEELIAASECVEKLVGVENPEKWLNINSF</sequence>
<name>A0A8H7V0P7_9FUNG</name>
<keyword evidence="3 6" id="KW-1133">Transmembrane helix</keyword>
<evidence type="ECO:0008006" key="11">
    <source>
        <dbReference type="Google" id="ProtNLM"/>
    </source>
</evidence>
<dbReference type="Proteomes" id="UP000603453">
    <property type="component" value="Unassembled WGS sequence"/>
</dbReference>
<dbReference type="AlphaFoldDB" id="A0A8H7V0P7"/>
<feature type="region of interest" description="Disordered" evidence="5">
    <location>
        <begin position="467"/>
        <end position="498"/>
    </location>
</feature>
<dbReference type="GO" id="GO:0016020">
    <property type="term" value="C:membrane"/>
    <property type="evidence" value="ECO:0007669"/>
    <property type="project" value="UniProtKB-SubCell"/>
</dbReference>
<keyword evidence="4 6" id="KW-0472">Membrane</keyword>
<dbReference type="EMBL" id="JAEPRD010000034">
    <property type="protein sequence ID" value="KAG2205791.1"/>
    <property type="molecule type" value="Genomic_DNA"/>
</dbReference>
<feature type="transmembrane region" description="Helical" evidence="6">
    <location>
        <begin position="133"/>
        <end position="152"/>
    </location>
</feature>
<evidence type="ECO:0000259" key="8">
    <source>
        <dbReference type="Pfam" id="PF13515"/>
    </source>
</evidence>
<dbReference type="PANTHER" id="PTHR47804">
    <property type="entry name" value="60S RIBOSOMAL PROTEIN L19"/>
    <property type="match status" value="1"/>
</dbReference>
<feature type="transmembrane region" description="Helical" evidence="6">
    <location>
        <begin position="603"/>
        <end position="635"/>
    </location>
</feature>
<dbReference type="InterPro" id="IPR052430">
    <property type="entry name" value="IVT-Associated"/>
</dbReference>
<evidence type="ECO:0000256" key="4">
    <source>
        <dbReference type="ARBA" id="ARBA00023136"/>
    </source>
</evidence>
<feature type="transmembrane region" description="Helical" evidence="6">
    <location>
        <begin position="707"/>
        <end position="724"/>
    </location>
</feature>
<evidence type="ECO:0000256" key="5">
    <source>
        <dbReference type="SAM" id="MobiDB-lite"/>
    </source>
</evidence>
<evidence type="ECO:0000259" key="7">
    <source>
        <dbReference type="Pfam" id="PF10334"/>
    </source>
</evidence>
<feature type="domain" description="Integral membrane bound transporter" evidence="8">
    <location>
        <begin position="588"/>
        <end position="719"/>
    </location>
</feature>
<dbReference type="PRINTS" id="PR02047">
    <property type="entry name" value="BREFELDNASP4"/>
</dbReference>
<dbReference type="InterPro" id="IPR023244">
    <property type="entry name" value="Brefeldin_A-sensitivity_4"/>
</dbReference>
<feature type="transmembrane region" description="Helical" evidence="6">
    <location>
        <begin position="666"/>
        <end position="686"/>
    </location>
</feature>
<evidence type="ECO:0000313" key="10">
    <source>
        <dbReference type="Proteomes" id="UP000603453"/>
    </source>
</evidence>
<dbReference type="Pfam" id="PF13515">
    <property type="entry name" value="FUSC_2"/>
    <property type="match status" value="1"/>
</dbReference>
<keyword evidence="10" id="KW-1185">Reference proteome</keyword>
<comment type="subcellular location">
    <subcellularLocation>
        <location evidence="1">Membrane</location>
        <topology evidence="1">Multi-pass membrane protein</topology>
    </subcellularLocation>
</comment>